<gene>
    <name evidence="1" type="ORF">ADUPG1_005522</name>
</gene>
<accession>A0ABQ5KD82</accession>
<name>A0ABQ5KD82_9EUKA</name>
<evidence type="ECO:0000313" key="2">
    <source>
        <dbReference type="Proteomes" id="UP001057375"/>
    </source>
</evidence>
<dbReference type="EMBL" id="BQXS01008830">
    <property type="protein sequence ID" value="GKT30500.1"/>
    <property type="molecule type" value="Genomic_DNA"/>
</dbReference>
<keyword evidence="2" id="KW-1185">Reference proteome</keyword>
<proteinExistence type="predicted"/>
<feature type="non-terminal residue" evidence="1">
    <location>
        <position position="103"/>
    </location>
</feature>
<sequence>VCHGTKVELGPDNKPINLTWPGGVGTRYPDGSIGTCTVCHTRHQFSIEEARKPTACGACHLGPDHPQKEIYEESKHGQFFEAHGEEWKWDSAPDTWQPGDYEA</sequence>
<protein>
    <submittedName>
        <fullName evidence="1">Hydroxylamine oxidase</fullName>
    </submittedName>
</protein>
<dbReference type="Gene3D" id="1.20.850.10">
    <property type="entry name" value="Hydroxylamine Oxidoreductase, Chain A, domain 2"/>
    <property type="match status" value="1"/>
</dbReference>
<comment type="caution">
    <text evidence="1">The sequence shown here is derived from an EMBL/GenBank/DDBJ whole genome shotgun (WGS) entry which is preliminary data.</text>
</comment>
<dbReference type="SUPFAM" id="SSF48695">
    <property type="entry name" value="Multiheme cytochromes"/>
    <property type="match status" value="1"/>
</dbReference>
<organism evidence="1 2">
    <name type="scientific">Aduncisulcus paluster</name>
    <dbReference type="NCBI Taxonomy" id="2918883"/>
    <lineage>
        <taxon>Eukaryota</taxon>
        <taxon>Metamonada</taxon>
        <taxon>Carpediemonas-like organisms</taxon>
        <taxon>Aduncisulcus</taxon>
    </lineage>
</organism>
<dbReference type="Proteomes" id="UP001057375">
    <property type="component" value="Unassembled WGS sequence"/>
</dbReference>
<dbReference type="Pfam" id="PF13447">
    <property type="entry name" value="Multi-haem_cyto"/>
    <property type="match status" value="1"/>
</dbReference>
<feature type="non-terminal residue" evidence="1">
    <location>
        <position position="1"/>
    </location>
</feature>
<evidence type="ECO:0000313" key="1">
    <source>
        <dbReference type="EMBL" id="GKT30500.1"/>
    </source>
</evidence>
<reference evidence="1" key="1">
    <citation type="submission" date="2022-03" db="EMBL/GenBank/DDBJ databases">
        <title>Draft genome sequence of Aduncisulcus paluster, a free-living microaerophilic Fornicata.</title>
        <authorList>
            <person name="Yuyama I."/>
            <person name="Kume K."/>
            <person name="Tamura T."/>
            <person name="Inagaki Y."/>
            <person name="Hashimoto T."/>
        </authorList>
    </citation>
    <scope>NUCLEOTIDE SEQUENCE</scope>
    <source>
        <strain evidence="1">NY0171</strain>
    </source>
</reference>
<dbReference type="InterPro" id="IPR036280">
    <property type="entry name" value="Multihaem_cyt_sf"/>
</dbReference>